<sequence length="135" mass="15957">MKNTVQYLSFYPEADGLVFPQELPEDYYSLGKFYVFVNGNGCLAHRYYFDAEDEGKDVRLTLERQKNSPSSNIYIVRTKKYGIFPFVIEPTHYQYVGRLQNLQSFRLFRVIPLNLAKLEEACMRYRFFFCGANDL</sequence>
<dbReference type="Proteomes" id="UP000184517">
    <property type="component" value="Unassembled WGS sequence"/>
</dbReference>
<dbReference type="RefSeq" id="WP_072840511.1">
    <property type="nucleotide sequence ID" value="NZ_FQVF01000014.1"/>
</dbReference>
<keyword evidence="2" id="KW-1185">Reference proteome</keyword>
<dbReference type="AlphaFoldDB" id="A0A1M5G3B8"/>
<dbReference type="OrthoDB" id="9153178at2"/>
<name>A0A1M5G3B8_9GAMM</name>
<evidence type="ECO:0000313" key="2">
    <source>
        <dbReference type="Proteomes" id="UP000184517"/>
    </source>
</evidence>
<accession>A0A1M5G3B8</accession>
<reference evidence="2" key="1">
    <citation type="submission" date="2016-11" db="EMBL/GenBank/DDBJ databases">
        <authorList>
            <person name="Varghese N."/>
            <person name="Submissions S."/>
        </authorList>
    </citation>
    <scope>NUCLEOTIDE SEQUENCE [LARGE SCALE GENOMIC DNA]</scope>
    <source>
        <strain evidence="2">DSM 16579</strain>
    </source>
</reference>
<evidence type="ECO:0000313" key="1">
    <source>
        <dbReference type="EMBL" id="SHF98300.1"/>
    </source>
</evidence>
<dbReference type="EMBL" id="FQVF01000014">
    <property type="protein sequence ID" value="SHF98300.1"/>
    <property type="molecule type" value="Genomic_DNA"/>
</dbReference>
<gene>
    <name evidence="1" type="ORF">SAMN02745753_03012</name>
</gene>
<protein>
    <submittedName>
        <fullName evidence="1">Uncharacterized protein</fullName>
    </submittedName>
</protein>
<organism evidence="1 2">
    <name type="scientific">Marinomonas polaris DSM 16579</name>
    <dbReference type="NCBI Taxonomy" id="1122206"/>
    <lineage>
        <taxon>Bacteria</taxon>
        <taxon>Pseudomonadati</taxon>
        <taxon>Pseudomonadota</taxon>
        <taxon>Gammaproteobacteria</taxon>
        <taxon>Oceanospirillales</taxon>
        <taxon>Oceanospirillaceae</taxon>
        <taxon>Marinomonas</taxon>
    </lineage>
</organism>
<proteinExistence type="predicted"/>
<dbReference type="STRING" id="1122206.SAMN02745753_03012"/>